<evidence type="ECO:0000256" key="9">
    <source>
        <dbReference type="ARBA" id="ARBA00023010"/>
    </source>
</evidence>
<evidence type="ECO:0000313" key="14">
    <source>
        <dbReference type="Proteomes" id="UP000292702"/>
    </source>
</evidence>
<proteinExistence type="inferred from homology"/>
<dbReference type="OrthoDB" id="5598305at2759"/>
<evidence type="ECO:0000256" key="2">
    <source>
        <dbReference type="ARBA" id="ARBA00006355"/>
    </source>
</evidence>
<feature type="compositionally biased region" description="Acidic residues" evidence="12">
    <location>
        <begin position="223"/>
        <end position="233"/>
    </location>
</feature>
<dbReference type="STRING" id="92696.A0A4R0RID4"/>
<name>A0A4R0RID4_9APHY</name>
<keyword evidence="8" id="KW-1133">Transmembrane helix</keyword>
<dbReference type="Pfam" id="PF11711">
    <property type="entry name" value="Tim54"/>
    <property type="match status" value="1"/>
</dbReference>
<keyword evidence="9" id="KW-0811">Translocation</keyword>
<keyword evidence="7" id="KW-0653">Protein transport</keyword>
<keyword evidence="6" id="KW-0999">Mitochondrion inner membrane</keyword>
<feature type="region of interest" description="Disordered" evidence="12">
    <location>
        <begin position="223"/>
        <end position="293"/>
    </location>
</feature>
<comment type="similarity">
    <text evidence="2">Belongs to the TIM54 family.</text>
</comment>
<evidence type="ECO:0000256" key="8">
    <source>
        <dbReference type="ARBA" id="ARBA00022989"/>
    </source>
</evidence>
<dbReference type="InterPro" id="IPR021056">
    <property type="entry name" value="Mt_import_IM_translocase_Tim54"/>
</dbReference>
<evidence type="ECO:0000313" key="13">
    <source>
        <dbReference type="EMBL" id="TCD63538.1"/>
    </source>
</evidence>
<protein>
    <recommendedName>
        <fullName evidence="3">Mitochondrial import inner membrane translocase subunit TIM54</fullName>
    </recommendedName>
</protein>
<comment type="caution">
    <text evidence="13">The sequence shown here is derived from an EMBL/GenBank/DDBJ whole genome shotgun (WGS) entry which is preliminary data.</text>
</comment>
<dbReference type="GO" id="GO:0015031">
    <property type="term" value="P:protein transport"/>
    <property type="evidence" value="ECO:0007669"/>
    <property type="project" value="UniProtKB-KW"/>
</dbReference>
<keyword evidence="14" id="KW-1185">Reference proteome</keyword>
<keyword evidence="4" id="KW-0813">Transport</keyword>
<evidence type="ECO:0000256" key="10">
    <source>
        <dbReference type="ARBA" id="ARBA00023128"/>
    </source>
</evidence>
<keyword evidence="11" id="KW-0472">Membrane</keyword>
<evidence type="ECO:0000256" key="12">
    <source>
        <dbReference type="SAM" id="MobiDB-lite"/>
    </source>
</evidence>
<dbReference type="EMBL" id="RWJN01000291">
    <property type="protein sequence ID" value="TCD63538.1"/>
    <property type="molecule type" value="Genomic_DNA"/>
</dbReference>
<accession>A0A4R0RID4</accession>
<evidence type="ECO:0000256" key="6">
    <source>
        <dbReference type="ARBA" id="ARBA00022792"/>
    </source>
</evidence>
<evidence type="ECO:0000256" key="7">
    <source>
        <dbReference type="ARBA" id="ARBA00022927"/>
    </source>
</evidence>
<dbReference type="Proteomes" id="UP000292702">
    <property type="component" value="Unassembled WGS sequence"/>
</dbReference>
<gene>
    <name evidence="13" type="primary">TIM54</name>
    <name evidence="13" type="ORF">EIP91_005308</name>
</gene>
<sequence length="504" mass="56695">MASQVGGDSKFPQPQGPQSGFKVALQYTGIPPSWLDKRPSLPSRNWLIFLSVTSSILAYYAYDRREGKRIREEYVEKVKHLADVPLHSLASTRQVTVYGSKWPDDDDHDRSLKYFRKYVKPIFVAAAVDYEMVTGRRHGDLANRIAEDIKARRRLEAGLDAPPYNPMNLPTLSVQEHRRRELEGGIVLVGRPTFKEFMAGMKRGWTESLEKVDKEEKLARELEEDARFDEPPELDATPANLGDTDDEPIPTPSKLPPSKGFSPFTAPHLRPSQPTPPPTSSTNHVDPAATVPPPAILPPHPPLLLVDFVNHIGITQIPLMIWEFFNERVKVRAGAEAAYKLVMNESRPFLAPPSSPFVDTGDDYTTSPAQPHASEIPADPETDLAFCKDTEAYYKSSATQAFTSTIDKARAAYYKELPGKLEIARALARGTREPTKEEKNYPPPTEVQLRAERLKKEMRWRSDVAGWDIIKPEQNVEWDERFRNVLRVFVTPAGSEGEEKTASS</sequence>
<evidence type="ECO:0000256" key="3">
    <source>
        <dbReference type="ARBA" id="ARBA00020796"/>
    </source>
</evidence>
<reference evidence="13 14" key="1">
    <citation type="submission" date="2018-11" db="EMBL/GenBank/DDBJ databases">
        <title>Genome assembly of Steccherinum ochraceum LE-BIN_3174, the white-rot fungus of the Steccherinaceae family (The Residual Polyporoid clade, Polyporales, Basidiomycota).</title>
        <authorList>
            <person name="Fedorova T.V."/>
            <person name="Glazunova O.A."/>
            <person name="Landesman E.O."/>
            <person name="Moiseenko K.V."/>
            <person name="Psurtseva N.V."/>
            <person name="Savinova O.S."/>
            <person name="Shakhova N.V."/>
            <person name="Tyazhelova T.V."/>
            <person name="Vasina D.V."/>
        </authorList>
    </citation>
    <scope>NUCLEOTIDE SEQUENCE [LARGE SCALE GENOMIC DNA]</scope>
    <source>
        <strain evidence="13 14">LE-BIN_3174</strain>
    </source>
</reference>
<keyword evidence="10" id="KW-0496">Mitochondrion</keyword>
<keyword evidence="5" id="KW-0812">Transmembrane</keyword>
<evidence type="ECO:0000256" key="5">
    <source>
        <dbReference type="ARBA" id="ARBA00022692"/>
    </source>
</evidence>
<evidence type="ECO:0000256" key="11">
    <source>
        <dbReference type="ARBA" id="ARBA00023136"/>
    </source>
</evidence>
<evidence type="ECO:0000256" key="1">
    <source>
        <dbReference type="ARBA" id="ARBA00004434"/>
    </source>
</evidence>
<organism evidence="13 14">
    <name type="scientific">Steccherinum ochraceum</name>
    <dbReference type="NCBI Taxonomy" id="92696"/>
    <lineage>
        <taxon>Eukaryota</taxon>
        <taxon>Fungi</taxon>
        <taxon>Dikarya</taxon>
        <taxon>Basidiomycota</taxon>
        <taxon>Agaricomycotina</taxon>
        <taxon>Agaricomycetes</taxon>
        <taxon>Polyporales</taxon>
        <taxon>Steccherinaceae</taxon>
        <taxon>Steccherinum</taxon>
    </lineage>
</organism>
<dbReference type="AlphaFoldDB" id="A0A4R0RID4"/>
<evidence type="ECO:0000256" key="4">
    <source>
        <dbReference type="ARBA" id="ARBA00022448"/>
    </source>
</evidence>
<dbReference type="GO" id="GO:0005743">
    <property type="term" value="C:mitochondrial inner membrane"/>
    <property type="evidence" value="ECO:0007669"/>
    <property type="project" value="UniProtKB-SubCell"/>
</dbReference>
<comment type="subcellular location">
    <subcellularLocation>
        <location evidence="1">Mitochondrion inner membrane</location>
        <topology evidence="1">Single-pass membrane protein</topology>
    </subcellularLocation>
</comment>